<evidence type="ECO:0000313" key="2">
    <source>
        <dbReference type="EMBL" id="MED6194212.1"/>
    </source>
</evidence>
<name>A0ABU6X8J7_9FABA</name>
<keyword evidence="3" id="KW-1185">Reference proteome</keyword>
<dbReference type="InterPro" id="IPR022023">
    <property type="entry name" value="U1snRNP70_N"/>
</dbReference>
<dbReference type="Pfam" id="PF12220">
    <property type="entry name" value="U1snRNP70_N"/>
    <property type="match status" value="1"/>
</dbReference>
<accession>A0ABU6X8J7</accession>
<gene>
    <name evidence="2" type="primary">RNU1</name>
    <name evidence="2" type="ORF">PIB30_119227</name>
</gene>
<dbReference type="EMBL" id="JASCZI010211547">
    <property type="protein sequence ID" value="MED6194212.1"/>
    <property type="molecule type" value="Genomic_DNA"/>
</dbReference>
<protein>
    <submittedName>
        <fullName evidence="2">U1 small nuclear ribonucleoprotein</fullName>
    </submittedName>
</protein>
<comment type="caution">
    <text evidence="2">The sequence shown here is derived from an EMBL/GenBank/DDBJ whole genome shotgun (WGS) entry which is preliminary data.</text>
</comment>
<evidence type="ECO:0000313" key="3">
    <source>
        <dbReference type="Proteomes" id="UP001341840"/>
    </source>
</evidence>
<keyword evidence="2" id="KW-0687">Ribonucleoprotein</keyword>
<proteinExistence type="predicted"/>
<reference evidence="2 3" key="1">
    <citation type="journal article" date="2023" name="Plants (Basel)">
        <title>Bridging the Gap: Combining Genomics and Transcriptomics Approaches to Understand Stylosanthes scabra, an Orphan Legume from the Brazilian Caatinga.</title>
        <authorList>
            <person name="Ferreira-Neto J.R.C."/>
            <person name="da Silva M.D."/>
            <person name="Binneck E."/>
            <person name="de Melo N.F."/>
            <person name="da Silva R.H."/>
            <person name="de Melo A.L.T.M."/>
            <person name="Pandolfi V."/>
            <person name="Bustamante F.O."/>
            <person name="Brasileiro-Vidal A.C."/>
            <person name="Benko-Iseppon A.M."/>
        </authorList>
    </citation>
    <scope>NUCLEOTIDE SEQUENCE [LARGE SCALE GENOMIC DNA]</scope>
    <source>
        <tissue evidence="2">Leaves</tissue>
    </source>
</reference>
<feature type="domain" description="U1 small nuclear ribonucleoprotein of 70kDa N-terminal" evidence="1">
    <location>
        <begin position="42"/>
        <end position="98"/>
    </location>
</feature>
<dbReference type="GO" id="GO:1990904">
    <property type="term" value="C:ribonucleoprotein complex"/>
    <property type="evidence" value="ECO:0007669"/>
    <property type="project" value="UniProtKB-KW"/>
</dbReference>
<organism evidence="2 3">
    <name type="scientific">Stylosanthes scabra</name>
    <dbReference type="NCBI Taxonomy" id="79078"/>
    <lineage>
        <taxon>Eukaryota</taxon>
        <taxon>Viridiplantae</taxon>
        <taxon>Streptophyta</taxon>
        <taxon>Embryophyta</taxon>
        <taxon>Tracheophyta</taxon>
        <taxon>Spermatophyta</taxon>
        <taxon>Magnoliopsida</taxon>
        <taxon>eudicotyledons</taxon>
        <taxon>Gunneridae</taxon>
        <taxon>Pentapetalae</taxon>
        <taxon>rosids</taxon>
        <taxon>fabids</taxon>
        <taxon>Fabales</taxon>
        <taxon>Fabaceae</taxon>
        <taxon>Papilionoideae</taxon>
        <taxon>50 kb inversion clade</taxon>
        <taxon>dalbergioids sensu lato</taxon>
        <taxon>Dalbergieae</taxon>
        <taxon>Pterocarpus clade</taxon>
        <taxon>Stylosanthes</taxon>
    </lineage>
</organism>
<sequence length="105" mass="11611">MGDYSNDPLMRNQNAAVQARTKAQNRANVLQLKLIGQSHPTGLTANLLKLFEPRPPLEYKPPPEKRKCPPLTGMAQFVSKFAEPGDPEYAPPKPVVETPVIFCSI</sequence>
<evidence type="ECO:0000259" key="1">
    <source>
        <dbReference type="Pfam" id="PF12220"/>
    </source>
</evidence>
<dbReference type="Proteomes" id="UP001341840">
    <property type="component" value="Unassembled WGS sequence"/>
</dbReference>